<organism evidence="1 2">
    <name type="scientific">Bradyrhizobium icense</name>
    <dbReference type="NCBI Taxonomy" id="1274631"/>
    <lineage>
        <taxon>Bacteria</taxon>
        <taxon>Pseudomonadati</taxon>
        <taxon>Pseudomonadota</taxon>
        <taxon>Alphaproteobacteria</taxon>
        <taxon>Hyphomicrobiales</taxon>
        <taxon>Nitrobacteraceae</taxon>
        <taxon>Bradyrhizobium</taxon>
    </lineage>
</organism>
<evidence type="ECO:0000313" key="2">
    <source>
        <dbReference type="Proteomes" id="UP000092839"/>
    </source>
</evidence>
<keyword evidence="2" id="KW-1185">Reference proteome</keyword>
<dbReference type="Proteomes" id="UP000092839">
    <property type="component" value="Chromosome"/>
</dbReference>
<reference evidence="1 2" key="1">
    <citation type="submission" date="2016-07" db="EMBL/GenBank/DDBJ databases">
        <title>Complete genome sequence of Bradyrhizobium icense LMTR 13T, a potential inoculant strain isolated from lima bean (Phaseolus lunatus) in Peru.</title>
        <authorList>
            <person name="Ormeno-Orrillo E."/>
            <person name="Duran D."/>
            <person name="Rogel M.A."/>
            <person name="Rey L."/>
            <person name="Imperial J."/>
            <person name="Ruiz-Argueso T."/>
            <person name="Martinez-Romero E."/>
        </authorList>
    </citation>
    <scope>NUCLEOTIDE SEQUENCE [LARGE SCALE GENOMIC DNA]</scope>
    <source>
        <strain evidence="1 2">LMTR 13</strain>
    </source>
</reference>
<sequence length="190" mass="21361">MESPLKRPVIAGSIQHQFATLDKHVKRIMLGIMMMESYSLGDLVNITGAKRRSIQLWADAGVIQAERGTERAGTGTHRRFSRREAIVACVIHPFAERQISIGELLSISAIIRASLLTTPEQFELAIAGGHETIFAYEGRLMRGKANWPADAPEWSYTYTIGQRETFAKRDTTWPDVVMAIRLETYLSKLQ</sequence>
<dbReference type="AlphaFoldDB" id="A0A1B1UHM7"/>
<evidence type="ECO:0000313" key="1">
    <source>
        <dbReference type="EMBL" id="ANW02259.1"/>
    </source>
</evidence>
<proteinExistence type="predicted"/>
<protein>
    <submittedName>
        <fullName evidence="1">Uncharacterized protein</fullName>
    </submittedName>
</protein>
<accession>A0A1B1UHM7</accession>
<dbReference type="STRING" id="1274631.LMTR13_20885"/>
<gene>
    <name evidence="1" type="ORF">LMTR13_20885</name>
</gene>
<name>A0A1B1UHM7_9BRAD</name>
<dbReference type="EMBL" id="CP016428">
    <property type="protein sequence ID" value="ANW02259.1"/>
    <property type="molecule type" value="Genomic_DNA"/>
</dbReference>
<dbReference type="KEGG" id="bic:LMTR13_20885"/>